<protein>
    <submittedName>
        <fullName evidence="3">Beta 1,4 glucosyltransferase</fullName>
    </submittedName>
</protein>
<dbReference type="InterPro" id="IPR029044">
    <property type="entry name" value="Nucleotide-diphossugar_trans"/>
</dbReference>
<keyword evidence="1" id="KW-0812">Transmembrane</keyword>
<comment type="caution">
    <text evidence="3">The sequence shown here is derived from an EMBL/GenBank/DDBJ whole genome shotgun (WGS) entry which is preliminary data.</text>
</comment>
<evidence type="ECO:0000313" key="3">
    <source>
        <dbReference type="EMBL" id="KKU88163.1"/>
    </source>
</evidence>
<dbReference type="InterPro" id="IPR001173">
    <property type="entry name" value="Glyco_trans_2-like"/>
</dbReference>
<dbReference type="PATRIC" id="fig|1618445.3.peg.386"/>
<dbReference type="Proteomes" id="UP000034739">
    <property type="component" value="Unassembled WGS sequence"/>
</dbReference>
<dbReference type="CDD" id="cd02511">
    <property type="entry name" value="Beta4Glucosyltransferase"/>
    <property type="match status" value="1"/>
</dbReference>
<dbReference type="PANTHER" id="PTHR43630:SF2">
    <property type="entry name" value="GLYCOSYLTRANSFERASE"/>
    <property type="match status" value="1"/>
</dbReference>
<dbReference type="AlphaFoldDB" id="A0A0G1WCV6"/>
<dbReference type="EMBL" id="LCOY01000012">
    <property type="protein sequence ID" value="KKU88163.1"/>
    <property type="molecule type" value="Genomic_DNA"/>
</dbReference>
<keyword evidence="1" id="KW-1133">Transmembrane helix</keyword>
<feature type="transmembrane region" description="Helical" evidence="1">
    <location>
        <begin position="200"/>
        <end position="220"/>
    </location>
</feature>
<dbReference type="PANTHER" id="PTHR43630">
    <property type="entry name" value="POLY-BETA-1,6-N-ACETYL-D-GLUCOSAMINE SYNTHASE"/>
    <property type="match status" value="1"/>
</dbReference>
<dbReference type="GO" id="GO:0016740">
    <property type="term" value="F:transferase activity"/>
    <property type="evidence" value="ECO:0007669"/>
    <property type="project" value="UniProtKB-KW"/>
</dbReference>
<gene>
    <name evidence="3" type="ORF">UY16_C0012G0004</name>
</gene>
<dbReference type="Gene3D" id="3.90.550.10">
    <property type="entry name" value="Spore Coat Polysaccharide Biosynthesis Protein SpsA, Chain A"/>
    <property type="match status" value="1"/>
</dbReference>
<evidence type="ECO:0000313" key="4">
    <source>
        <dbReference type="Proteomes" id="UP000034739"/>
    </source>
</evidence>
<feature type="domain" description="Glycosyltransferase 2-like" evidence="2">
    <location>
        <begin position="4"/>
        <end position="130"/>
    </location>
</feature>
<name>A0A0G1WCV6_9BACT</name>
<keyword evidence="3" id="KW-0808">Transferase</keyword>
<evidence type="ECO:0000256" key="1">
    <source>
        <dbReference type="SAM" id="Phobius"/>
    </source>
</evidence>
<keyword evidence="1" id="KW-0472">Membrane</keyword>
<reference evidence="3 4" key="1">
    <citation type="journal article" date="2015" name="Nature">
        <title>rRNA introns, odd ribosomes, and small enigmatic genomes across a large radiation of phyla.</title>
        <authorList>
            <person name="Brown C.T."/>
            <person name="Hug L.A."/>
            <person name="Thomas B.C."/>
            <person name="Sharon I."/>
            <person name="Castelle C.J."/>
            <person name="Singh A."/>
            <person name="Wilkins M.J."/>
            <person name="Williams K.H."/>
            <person name="Banfield J.F."/>
        </authorList>
    </citation>
    <scope>NUCLEOTIDE SEQUENCE [LARGE SCALE GENOMIC DNA]</scope>
</reference>
<dbReference type="SUPFAM" id="SSF53448">
    <property type="entry name" value="Nucleotide-diphospho-sugar transferases"/>
    <property type="match status" value="1"/>
</dbReference>
<accession>A0A0G1WCV6</accession>
<dbReference type="Pfam" id="PF00535">
    <property type="entry name" value="Glycos_transf_2"/>
    <property type="match status" value="1"/>
</dbReference>
<evidence type="ECO:0000259" key="2">
    <source>
        <dbReference type="Pfam" id="PF00535"/>
    </source>
</evidence>
<feature type="transmembrane region" description="Helical" evidence="1">
    <location>
        <begin position="232"/>
        <end position="251"/>
    </location>
</feature>
<organism evidence="3 4">
    <name type="scientific">Candidatus Gottesmanbacteria bacterium GW2011_GWA2_47_9</name>
    <dbReference type="NCBI Taxonomy" id="1618445"/>
    <lineage>
        <taxon>Bacteria</taxon>
        <taxon>Candidatus Gottesmaniibacteriota</taxon>
    </lineage>
</organism>
<proteinExistence type="predicted"/>
<sequence length="259" mass="30025">MKLSVLMITKNAKEVIEEALKSLKGLWDEPVIIDSGSKDGTLEIAKKFTNNVSSYPFQDNYSDVRNIGLSKVTGNWILVLDADERLSEELKRKISVLINDRNTDGYWFRRKTFISTKEYLRYGLFYPDWQLRLFRNKRGYYFKGAVHEQLTIPKRKTKEMPYDILHYPQHPKYTAFTDFSNLMPYVHIHADNLVKSSNNILLLCLEGMAQFVNLFFGGFLRGKGFLDGWNGFRAHLIFASSIALAYILAGWEKTKIALK</sequence>